<proteinExistence type="predicted"/>
<evidence type="ECO:0000313" key="2">
    <source>
        <dbReference type="EMBL" id="KAJ1921226.1"/>
    </source>
</evidence>
<sequence>MTQYTEEKHCKKHNGSDEPQLDDEDLGDVAFDMLSWLRPNDLKRIKGDPHWPTLLPILDIGIIRSIARSFVTSSTWYDLQRNTTDQYFPNEFLEGANMAFLAFFQQFNKNNTYMLRKYLSPALYKIFSPELEELGEMGLAVKMEPQKIHASAVLDIWADYGPSRAFDLSIPFEERQQDYFYSPTFCLRAAHPRDTIVTKASSPWGKRDAIAELDNKPSSIVKALKAGFNIVQTGARFKVDVRYDVSMKYSAFKANDLILSEEGRQAIVFRFETPHYSPSSELSLAYLKREDEAMPGLRPDHVVPEEDIDPPFEWKISDVDYLIHQRERRELETM</sequence>
<feature type="region of interest" description="Disordered" evidence="1">
    <location>
        <begin position="1"/>
        <end position="23"/>
    </location>
</feature>
<protein>
    <submittedName>
        <fullName evidence="2">Uncharacterized protein</fullName>
    </submittedName>
</protein>
<evidence type="ECO:0000313" key="3">
    <source>
        <dbReference type="Proteomes" id="UP001150538"/>
    </source>
</evidence>
<keyword evidence="3" id="KW-1185">Reference proteome</keyword>
<dbReference type="EMBL" id="JANBPU010000006">
    <property type="protein sequence ID" value="KAJ1921226.1"/>
    <property type="molecule type" value="Genomic_DNA"/>
</dbReference>
<dbReference type="InterPro" id="IPR032710">
    <property type="entry name" value="NTF2-like_dom_sf"/>
</dbReference>
<accession>A0A9W8DWK2</accession>
<organism evidence="2 3">
    <name type="scientific">Mycoemilia scoparia</name>
    <dbReference type="NCBI Taxonomy" id="417184"/>
    <lineage>
        <taxon>Eukaryota</taxon>
        <taxon>Fungi</taxon>
        <taxon>Fungi incertae sedis</taxon>
        <taxon>Zoopagomycota</taxon>
        <taxon>Kickxellomycotina</taxon>
        <taxon>Kickxellomycetes</taxon>
        <taxon>Kickxellales</taxon>
        <taxon>Kickxellaceae</taxon>
        <taxon>Mycoemilia</taxon>
    </lineage>
</organism>
<comment type="caution">
    <text evidence="2">The sequence shown here is derived from an EMBL/GenBank/DDBJ whole genome shotgun (WGS) entry which is preliminary data.</text>
</comment>
<reference evidence="2" key="1">
    <citation type="submission" date="2022-07" db="EMBL/GenBank/DDBJ databases">
        <title>Phylogenomic reconstructions and comparative analyses of Kickxellomycotina fungi.</title>
        <authorList>
            <person name="Reynolds N.K."/>
            <person name="Stajich J.E."/>
            <person name="Barry K."/>
            <person name="Grigoriev I.V."/>
            <person name="Crous P."/>
            <person name="Smith M.E."/>
        </authorList>
    </citation>
    <scope>NUCLEOTIDE SEQUENCE</scope>
    <source>
        <strain evidence="2">NBRC 100468</strain>
    </source>
</reference>
<gene>
    <name evidence="2" type="ORF">H4219_000825</name>
</gene>
<dbReference type="AlphaFoldDB" id="A0A9W8DWK2"/>
<name>A0A9W8DWK2_9FUNG</name>
<dbReference type="OrthoDB" id="2117820at2759"/>
<evidence type="ECO:0000256" key="1">
    <source>
        <dbReference type="SAM" id="MobiDB-lite"/>
    </source>
</evidence>
<dbReference type="SUPFAM" id="SSF54427">
    <property type="entry name" value="NTF2-like"/>
    <property type="match status" value="1"/>
</dbReference>
<dbReference type="Proteomes" id="UP001150538">
    <property type="component" value="Unassembled WGS sequence"/>
</dbReference>